<accession>A0A0D7B6W7</accession>
<keyword evidence="2" id="KW-1185">Reference proteome</keyword>
<dbReference type="SUPFAM" id="SSF63829">
    <property type="entry name" value="Calcium-dependent phosphotriesterase"/>
    <property type="match status" value="1"/>
</dbReference>
<dbReference type="PANTHER" id="PTHR11799">
    <property type="entry name" value="PARAOXONASE"/>
    <property type="match status" value="1"/>
</dbReference>
<name>A0A0D7B6W7_9AGAR</name>
<sequence>MTSPLLIISALTVPLSALLYQFYAAPFITSLGVFRTIHPVNPEWFTSNCQTNSERQNCEKIVLHQESGLVYMACASIEQRWRWLNGMPEQAPAAGDITHLAIYDPATQSTRRVTLDGFDMSRTIIFHGMDVVPDESGAAVYIYLVHHRMPVEGTPMALGYYDSAIEVFESKVGSTNAKHLHTFSRNNVLLTPNDVVGSNDGKSVYFTNDGSKAAPRRGGSLGHLLSDLFAPSLTVGYCHSVDGCKVALGGLTSPNGIATSGNGTLYIASSLVSGLLVTQRLDDNTLARIETIPTEQATDNLSVDGDGAIWGAGLPRLLPDCQSAFDNITFPVPHWTVKAHLNQVSTPGNKYNVQKVVEDDGHKLRFITTVAYDSKRSKLYIHGLSTPYLTVCDYS</sequence>
<evidence type="ECO:0000313" key="2">
    <source>
        <dbReference type="Proteomes" id="UP000054007"/>
    </source>
</evidence>
<dbReference type="InterPro" id="IPR051288">
    <property type="entry name" value="Serum_paraoxonase/arylesterase"/>
</dbReference>
<evidence type="ECO:0000313" key="1">
    <source>
        <dbReference type="EMBL" id="KIY65970.1"/>
    </source>
</evidence>
<dbReference type="Gene3D" id="2.120.10.30">
    <property type="entry name" value="TolB, C-terminal domain"/>
    <property type="match status" value="1"/>
</dbReference>
<proteinExistence type="predicted"/>
<dbReference type="AlphaFoldDB" id="A0A0D7B6W7"/>
<dbReference type="Proteomes" id="UP000054007">
    <property type="component" value="Unassembled WGS sequence"/>
</dbReference>
<reference evidence="1 2" key="1">
    <citation type="journal article" date="2015" name="Fungal Genet. Biol.">
        <title>Evolution of novel wood decay mechanisms in Agaricales revealed by the genome sequences of Fistulina hepatica and Cylindrobasidium torrendii.</title>
        <authorList>
            <person name="Floudas D."/>
            <person name="Held B.W."/>
            <person name="Riley R."/>
            <person name="Nagy L.G."/>
            <person name="Koehler G."/>
            <person name="Ransdell A.S."/>
            <person name="Younus H."/>
            <person name="Chow J."/>
            <person name="Chiniquy J."/>
            <person name="Lipzen A."/>
            <person name="Tritt A."/>
            <person name="Sun H."/>
            <person name="Haridas S."/>
            <person name="LaButti K."/>
            <person name="Ohm R.A."/>
            <person name="Kues U."/>
            <person name="Blanchette R.A."/>
            <person name="Grigoriev I.V."/>
            <person name="Minto R.E."/>
            <person name="Hibbett D.S."/>
        </authorList>
    </citation>
    <scope>NUCLEOTIDE SEQUENCE [LARGE SCALE GENOMIC DNA]</scope>
    <source>
        <strain evidence="1 2">FP15055 ss-10</strain>
    </source>
</reference>
<dbReference type="InterPro" id="IPR011042">
    <property type="entry name" value="6-blade_b-propeller_TolB-like"/>
</dbReference>
<gene>
    <name evidence="1" type="ORF">CYLTODRAFT_423851</name>
</gene>
<dbReference type="EMBL" id="KN880570">
    <property type="protein sequence ID" value="KIY65970.1"/>
    <property type="molecule type" value="Genomic_DNA"/>
</dbReference>
<dbReference type="OrthoDB" id="5307922at2759"/>
<organism evidence="1 2">
    <name type="scientific">Cylindrobasidium torrendii FP15055 ss-10</name>
    <dbReference type="NCBI Taxonomy" id="1314674"/>
    <lineage>
        <taxon>Eukaryota</taxon>
        <taxon>Fungi</taxon>
        <taxon>Dikarya</taxon>
        <taxon>Basidiomycota</taxon>
        <taxon>Agaricomycotina</taxon>
        <taxon>Agaricomycetes</taxon>
        <taxon>Agaricomycetidae</taxon>
        <taxon>Agaricales</taxon>
        <taxon>Marasmiineae</taxon>
        <taxon>Physalacriaceae</taxon>
        <taxon>Cylindrobasidium</taxon>
    </lineage>
</organism>
<protein>
    <submittedName>
        <fullName evidence="1">Calcium-dependent phosphotriesterase</fullName>
    </submittedName>
</protein>
<dbReference type="PANTHER" id="PTHR11799:SF12">
    <property type="entry name" value="PARAOXONASE-RELATED"/>
    <property type="match status" value="1"/>
</dbReference>